<protein>
    <submittedName>
        <fullName evidence="3">Uncharacterized protein</fullName>
    </submittedName>
</protein>
<reference evidence="3" key="2">
    <citation type="journal article" date="2023" name="IMA Fungus">
        <title>Comparative genomic study of the Penicillium genus elucidates a diverse pangenome and 15 lateral gene transfer events.</title>
        <authorList>
            <person name="Petersen C."/>
            <person name="Sorensen T."/>
            <person name="Nielsen M.R."/>
            <person name="Sondergaard T.E."/>
            <person name="Sorensen J.L."/>
            <person name="Fitzpatrick D.A."/>
            <person name="Frisvad J.C."/>
            <person name="Nielsen K.L."/>
        </authorList>
    </citation>
    <scope>NUCLEOTIDE SEQUENCE</scope>
    <source>
        <strain evidence="3">IBT 29864</strain>
    </source>
</reference>
<evidence type="ECO:0000256" key="1">
    <source>
        <dbReference type="SAM" id="Coils"/>
    </source>
</evidence>
<dbReference type="RefSeq" id="XP_056559356.1">
    <property type="nucleotide sequence ID" value="XM_056697144.1"/>
</dbReference>
<feature type="compositionally biased region" description="Polar residues" evidence="2">
    <location>
        <begin position="547"/>
        <end position="557"/>
    </location>
</feature>
<organism evidence="3 4">
    <name type="scientific">Penicillium cataractarum</name>
    <dbReference type="NCBI Taxonomy" id="2100454"/>
    <lineage>
        <taxon>Eukaryota</taxon>
        <taxon>Fungi</taxon>
        <taxon>Dikarya</taxon>
        <taxon>Ascomycota</taxon>
        <taxon>Pezizomycotina</taxon>
        <taxon>Eurotiomycetes</taxon>
        <taxon>Eurotiomycetidae</taxon>
        <taxon>Eurotiales</taxon>
        <taxon>Aspergillaceae</taxon>
        <taxon>Penicillium</taxon>
    </lineage>
</organism>
<accession>A0A9W9SNQ8</accession>
<feature type="compositionally biased region" description="Low complexity" evidence="2">
    <location>
        <begin position="278"/>
        <end position="295"/>
    </location>
</feature>
<feature type="region of interest" description="Disordered" evidence="2">
    <location>
        <begin position="277"/>
        <end position="296"/>
    </location>
</feature>
<name>A0A9W9SNQ8_9EURO</name>
<dbReference type="OrthoDB" id="4355661at2759"/>
<sequence>MAPSQRATGSKPSPEQGKAKTRRSKRTVTLEKQQKEELLKRISRLEFQQAFGDEKAEHDATKAIASRLRLEHNDLVTRLDEAETAVANAESRAWKSEREIIKLQESLSESKMGAQNNEAWMELMAEENQQLEVTNTRIVARNIRREGELIQEIELMEERAQSLEQSLTIAYKDVEEYGVLFQKNTEDWAELVNFLNKHKSEDGERIQKLRRSVMEYSNAMEGVHDEVNKLIQAAEVRIARNRLRRDKAVSKADPRSVQWDSQISRSGYHASSEENIRGSLPLLGSPDSDSDSLPGTGEFVDEAMPCDARYEYNGPYISLHRIESDTTGLMSSSGTYIEPAKHGLQSLDALAPLVDDGQCGFAVFDVNGTCRGCESTLSDSFDSDSDTKYDRDQERMFGSFLQHWTGDSSISQAWERHPYNGQGRLKSWDQITNDSSSPEGTDIDSYMGVRWSIPSVPEPTSLSNSHLSNLSFESWKFLKEPSGLVQERTEIDRPRVKSLPVYFEHLPNGYTPPLKTSRKRVRFSPPSSNPNCDVDDESSVNSEQDESIPNQDLSTDSSYLNVVPSSGPTDCEVPQSALNTWIVDDGHDQASTLSVDHRQGNPIINESDSRGIQTEDTPLLERPDNLAASLKALMMAPMGPLDPGGKLRSLSVGDLPRVPATGGTSAFERMPGSWPREAISYADISPEIASEIANAALRGFRASMENVLPVGMKLLNFLNPSHPRCIVYPGLMALWVWQTYEQYVEWQRWERAHERYMVQRLRNQYALQVGWVDSMGFSLAQWLAFDRSSFG</sequence>
<dbReference type="Proteomes" id="UP001147782">
    <property type="component" value="Unassembled WGS sequence"/>
</dbReference>
<evidence type="ECO:0000313" key="3">
    <source>
        <dbReference type="EMBL" id="KAJ5381785.1"/>
    </source>
</evidence>
<reference evidence="3" key="1">
    <citation type="submission" date="2022-11" db="EMBL/GenBank/DDBJ databases">
        <authorList>
            <person name="Petersen C."/>
        </authorList>
    </citation>
    <scope>NUCLEOTIDE SEQUENCE</scope>
    <source>
        <strain evidence="3">IBT 29864</strain>
    </source>
</reference>
<keyword evidence="4" id="KW-1185">Reference proteome</keyword>
<evidence type="ECO:0000256" key="2">
    <source>
        <dbReference type="SAM" id="MobiDB-lite"/>
    </source>
</evidence>
<evidence type="ECO:0000313" key="4">
    <source>
        <dbReference type="Proteomes" id="UP001147782"/>
    </source>
</evidence>
<feature type="region of interest" description="Disordered" evidence="2">
    <location>
        <begin position="513"/>
        <end position="557"/>
    </location>
</feature>
<proteinExistence type="predicted"/>
<feature type="coiled-coil region" evidence="1">
    <location>
        <begin position="65"/>
        <end position="99"/>
    </location>
</feature>
<dbReference type="EMBL" id="JAPZBS010000002">
    <property type="protein sequence ID" value="KAJ5381785.1"/>
    <property type="molecule type" value="Genomic_DNA"/>
</dbReference>
<feature type="compositionally biased region" description="Polar residues" evidence="2">
    <location>
        <begin position="1"/>
        <end position="13"/>
    </location>
</feature>
<feature type="coiled-coil region" evidence="1">
    <location>
        <begin position="146"/>
        <end position="173"/>
    </location>
</feature>
<gene>
    <name evidence="3" type="ORF">N7496_004213</name>
</gene>
<feature type="compositionally biased region" description="Acidic residues" evidence="2">
    <location>
        <begin position="533"/>
        <end position="546"/>
    </location>
</feature>
<comment type="caution">
    <text evidence="3">The sequence shown here is derived from an EMBL/GenBank/DDBJ whole genome shotgun (WGS) entry which is preliminary data.</text>
</comment>
<keyword evidence="1" id="KW-0175">Coiled coil</keyword>
<dbReference type="GeneID" id="81436321"/>
<dbReference type="AlphaFoldDB" id="A0A9W9SNQ8"/>
<feature type="region of interest" description="Disordered" evidence="2">
    <location>
        <begin position="1"/>
        <end position="33"/>
    </location>
</feature>